<dbReference type="EC" id="6.3.4.16" evidence="14"/>
<keyword evidence="6" id="KW-0436">Ligase</keyword>
<evidence type="ECO:0000256" key="7">
    <source>
        <dbReference type="ARBA" id="ARBA00022723"/>
    </source>
</evidence>
<comment type="caution">
    <text evidence="24">The sequence shown here is derived from an EMBL/GenBank/DDBJ whole genome shotgun (WGS) entry which is preliminary data.</text>
</comment>
<evidence type="ECO:0000256" key="16">
    <source>
        <dbReference type="ARBA" id="ARBA00044318"/>
    </source>
</evidence>
<dbReference type="Pfam" id="PF02786">
    <property type="entry name" value="CPSase_L_D2"/>
    <property type="match status" value="2"/>
</dbReference>
<evidence type="ECO:0000256" key="18">
    <source>
        <dbReference type="ARBA" id="ARBA00047359"/>
    </source>
</evidence>
<comment type="subunit">
    <text evidence="13">Heterodimer composed of 2 chains; the small (or glutamine) chain promotes the hydrolysis of glutamine to ammonia, which is used by the large (or ammonia) chain to synthesize carbamoyl phosphate.</text>
</comment>
<keyword evidence="9 20" id="KW-0547">Nucleotide-binding</keyword>
<evidence type="ECO:0000256" key="10">
    <source>
        <dbReference type="ARBA" id="ARBA00022840"/>
    </source>
</evidence>
<dbReference type="InterPro" id="IPR058047">
    <property type="entry name" value="CPSase_preATP-grasp"/>
</dbReference>
<evidence type="ECO:0000256" key="19">
    <source>
        <dbReference type="ARBA" id="ARBA00048816"/>
    </source>
</evidence>
<dbReference type="GO" id="GO:0005524">
    <property type="term" value="F:ATP binding"/>
    <property type="evidence" value="ECO:0007669"/>
    <property type="project" value="UniProtKB-UniRule"/>
</dbReference>
<dbReference type="PROSITE" id="PS00866">
    <property type="entry name" value="CPSASE_1"/>
    <property type="match status" value="2"/>
</dbReference>
<dbReference type="InterPro" id="IPR005479">
    <property type="entry name" value="CPAse_ATP-bd"/>
</dbReference>
<dbReference type="FunFam" id="3.30.1490.20:FF:000001">
    <property type="entry name" value="Carbamoyl-phosphate synthase large chain"/>
    <property type="match status" value="1"/>
</dbReference>
<comment type="subcellular location">
    <subcellularLocation>
        <location evidence="2">Mitochondrion</location>
    </subcellularLocation>
</comment>
<dbReference type="SUPFAM" id="SSF48108">
    <property type="entry name" value="Carbamoyl phosphate synthetase, large subunit connection domain"/>
    <property type="match status" value="1"/>
</dbReference>
<dbReference type="PROSITE" id="PS50975">
    <property type="entry name" value="ATP_GRASP"/>
    <property type="match status" value="2"/>
</dbReference>
<dbReference type="Gene3D" id="3.40.50.1380">
    <property type="entry name" value="Methylglyoxal synthase-like domain"/>
    <property type="match status" value="1"/>
</dbReference>
<evidence type="ECO:0000256" key="3">
    <source>
        <dbReference type="ARBA" id="ARBA00005077"/>
    </source>
</evidence>
<evidence type="ECO:0000256" key="21">
    <source>
        <dbReference type="SAM" id="MobiDB-lite"/>
    </source>
</evidence>
<dbReference type="PROSITE" id="PS00867">
    <property type="entry name" value="CPSASE_2"/>
    <property type="match status" value="2"/>
</dbReference>
<dbReference type="GO" id="GO:0046872">
    <property type="term" value="F:metal ion binding"/>
    <property type="evidence" value="ECO:0007669"/>
    <property type="project" value="UniProtKB-KW"/>
</dbReference>
<dbReference type="InterPro" id="IPR011607">
    <property type="entry name" value="MGS-like_dom"/>
</dbReference>
<feature type="region of interest" description="Disordered" evidence="21">
    <location>
        <begin position="1"/>
        <end position="21"/>
    </location>
</feature>
<evidence type="ECO:0000256" key="13">
    <source>
        <dbReference type="ARBA" id="ARBA00044031"/>
    </source>
</evidence>
<protein>
    <recommendedName>
        <fullName evidence="16">Ammonium-dependent carbamoyl phosphate synthetase</fullName>
        <ecNumber evidence="14">6.3.4.16</ecNumber>
        <ecNumber evidence="5">6.3.5.5</ecNumber>
    </recommendedName>
    <alternativeName>
        <fullName evidence="15">Arginine-specific carbamoyl phosphate synthetase, ammonia chain</fullName>
    </alternativeName>
    <alternativeName>
        <fullName evidence="17">Glutamine-dependent carbamoyl phosphate synthetase</fullName>
    </alternativeName>
</protein>
<evidence type="ECO:0000313" key="24">
    <source>
        <dbReference type="EMBL" id="GJN91543.1"/>
    </source>
</evidence>
<dbReference type="AlphaFoldDB" id="A0AAV5GMW8"/>
<evidence type="ECO:0000256" key="14">
    <source>
        <dbReference type="ARBA" id="ARBA00044063"/>
    </source>
</evidence>
<dbReference type="InterPro" id="IPR006275">
    <property type="entry name" value="CPSase_lsu"/>
</dbReference>
<feature type="domain" description="MGS-like" evidence="23">
    <location>
        <begin position="1042"/>
        <end position="1199"/>
    </location>
</feature>
<dbReference type="PRINTS" id="PR00098">
    <property type="entry name" value="CPSASE"/>
</dbReference>
<organism evidence="24 25">
    <name type="scientific">Rhodotorula paludigena</name>
    <dbReference type="NCBI Taxonomy" id="86838"/>
    <lineage>
        <taxon>Eukaryota</taxon>
        <taxon>Fungi</taxon>
        <taxon>Dikarya</taxon>
        <taxon>Basidiomycota</taxon>
        <taxon>Pucciniomycotina</taxon>
        <taxon>Microbotryomycetes</taxon>
        <taxon>Sporidiobolales</taxon>
        <taxon>Sporidiobolaceae</taxon>
        <taxon>Rhodotorula</taxon>
    </lineage>
</organism>
<dbReference type="FunFam" id="3.30.470.20:FF:000001">
    <property type="entry name" value="Carbamoyl-phosphate synthase large chain"/>
    <property type="match status" value="1"/>
</dbReference>
<evidence type="ECO:0000256" key="17">
    <source>
        <dbReference type="ARBA" id="ARBA00044334"/>
    </source>
</evidence>
<dbReference type="SUPFAM" id="SSF52440">
    <property type="entry name" value="PreATP-grasp domain"/>
    <property type="match status" value="2"/>
</dbReference>
<dbReference type="InterPro" id="IPR011761">
    <property type="entry name" value="ATP-grasp"/>
</dbReference>
<dbReference type="Pfam" id="PF02787">
    <property type="entry name" value="CPSase_L_D3"/>
    <property type="match status" value="1"/>
</dbReference>
<dbReference type="GO" id="GO:0005739">
    <property type="term" value="C:mitochondrion"/>
    <property type="evidence" value="ECO:0007669"/>
    <property type="project" value="UniProtKB-SubCell"/>
</dbReference>
<dbReference type="FunFam" id="3.40.50.20:FF:000001">
    <property type="entry name" value="Carbamoyl-phosphate synthase large chain"/>
    <property type="match status" value="1"/>
</dbReference>
<dbReference type="NCBIfam" id="NF009455">
    <property type="entry name" value="PRK12815.1"/>
    <property type="match status" value="1"/>
</dbReference>
<dbReference type="FunFam" id="1.10.1030.10:FF:000001">
    <property type="entry name" value="Carbamoyl-phosphate synthase large chain"/>
    <property type="match status" value="1"/>
</dbReference>
<dbReference type="FunFam" id="3.40.50.20:FF:000002">
    <property type="entry name" value="Carbamoyl-phosphate synthase large chain"/>
    <property type="match status" value="1"/>
</dbReference>
<evidence type="ECO:0000256" key="5">
    <source>
        <dbReference type="ARBA" id="ARBA00012738"/>
    </source>
</evidence>
<dbReference type="SMART" id="SM01096">
    <property type="entry name" value="CPSase_L_D3"/>
    <property type="match status" value="1"/>
</dbReference>
<dbReference type="Gene3D" id="1.10.1030.10">
    <property type="entry name" value="Carbamoyl-phosphate synthetase, large subunit oligomerisation domain"/>
    <property type="match status" value="1"/>
</dbReference>
<keyword evidence="25" id="KW-1185">Reference proteome</keyword>
<keyword evidence="12" id="KW-0464">Manganese</keyword>
<accession>A0AAV5GMW8</accession>
<feature type="domain" description="ATP-grasp" evidence="22">
    <location>
        <begin position="220"/>
        <end position="427"/>
    </location>
</feature>
<sequence length="1199" mass="132154">MLRTFSSRLRASPSVSGSTRSLRAFTTTPCRNFVVDLTRRAEVKDTIAPTQDPDLVDISSQFKHIQTKDGTSAASDLARRLSQAVLPKLERPDVKKVLIVGSGGLSIGQAGEFDYSGAQAIKAMKESNVETILINPNIATIQTSHQMASEVYFLPVTAEYVAYVLEKERPDGVLLTFGGQSALNVGVQLEKMGVFERLGVKVLGTQVRTLEVSEDRDLFVKALDEIGIPAATSTAVSTVKDALEAAEKIGYPVILRSAYSLGGLGSGFAENEEELRDLSAKSLSLSPQVLIEKSLKGWKELEYEVVRDAADNVIICCNMEASRPSLPFLIWTPLTNFDPLGIHTGDSIVIAPSQTLSDDEYHMLRSAAIKIVRHVGVVGECNVQYALNPNKREYMVIEMNARLSRSSALASKATGYPLAYTAAKIALGHTLPELPNAVTKTTTACFEPALDYLVTKIPKWDLAKFQHVQRDIGSSMKSVGEVMAIGRTFEESLQKAIRQVDPRWTGFEAYWKPEDLEHALTVPTDRRLFAIAHAMLNLDYTVDMIHDLTKIDKWFLYKLDNIVQVHHTFRKTTSVDQVEEDLMRRAKRMGFADKQIADLIARDGGNATSEYDVRNRRKALGVTPFVKRIDTLAAEYPAHTNYLYTTYNASTHDVEFNDQGTMVLGSGVYRIGSSVEFDWCAVSCVRKVREMGRKTVMINYNPETVSTDFDEADRLYFEELGWERVMDIYELEGSEGVVVSVGGQLPQNIALRLKETGVQVLGTDPEMIDNAEDRHKFSAILDKSGVDQPAWVEASSVSAAKEFANKVGYPVLVRPSYVLSGAAMNVVWDESTLEHSLTAAAEVSSEYPTVITKFIDNAQEIDVDAVAHNGELLIHAVSEHVENAGVHSGDATLVLPPFSLADDDMERLKVIAQKVAKAFEISGPFNMQIIRKATPGEETQLKVIECNLRASRSFPFVSKVLGVNFIDYATAAIVGENVPAPIDVMKEKRDYVAIKVPQFSWTRLAGADPYLGVEMASTGEIAAFGVDLEEAYWASLTSSNGFRVPQANSGVLIGGDVACPQMATVAKGLSDLGFKLYCSSPVVEEYLNSLPHIAKTEKIFFPVKDKRKLREVFDEYEIQSVINLASSRGKDLLDEDYVARRNAVDFGIPLINEPLLADLYVKALARKMKKGEVGAANNYVEGRVPSEVRPWSEWIGSHA</sequence>
<evidence type="ECO:0000256" key="11">
    <source>
        <dbReference type="ARBA" id="ARBA00023128"/>
    </source>
</evidence>
<evidence type="ECO:0000259" key="23">
    <source>
        <dbReference type="PROSITE" id="PS51855"/>
    </source>
</evidence>
<dbReference type="NCBIfam" id="NF003671">
    <property type="entry name" value="PRK05294.1"/>
    <property type="match status" value="1"/>
</dbReference>
<dbReference type="GO" id="GO:0004087">
    <property type="term" value="F:carbamoyl-phosphate synthase (ammonia) activity"/>
    <property type="evidence" value="ECO:0007669"/>
    <property type="project" value="UniProtKB-EC"/>
</dbReference>
<dbReference type="InterPro" id="IPR005480">
    <property type="entry name" value="CPSase_lsu_oligo"/>
</dbReference>
<comment type="similarity">
    <text evidence="4">Belongs to the CarB family.</text>
</comment>
<dbReference type="Gene3D" id="3.30.470.20">
    <property type="entry name" value="ATP-grasp fold, B domain"/>
    <property type="match status" value="2"/>
</dbReference>
<dbReference type="EC" id="6.3.5.5" evidence="5"/>
<reference evidence="24 25" key="1">
    <citation type="submission" date="2021-12" db="EMBL/GenBank/DDBJ databases">
        <title>High titer production of polyol ester of fatty acids by Rhodotorula paludigena BS15 towards product separation-free biomass refinery.</title>
        <authorList>
            <person name="Mano J."/>
            <person name="Ono H."/>
            <person name="Tanaka T."/>
            <person name="Naito K."/>
            <person name="Sushida H."/>
            <person name="Ike M."/>
            <person name="Tokuyasu K."/>
            <person name="Kitaoka M."/>
        </authorList>
    </citation>
    <scope>NUCLEOTIDE SEQUENCE [LARGE SCALE GENOMIC DNA]</scope>
    <source>
        <strain evidence="24 25">BS15</strain>
    </source>
</reference>
<evidence type="ECO:0000256" key="9">
    <source>
        <dbReference type="ARBA" id="ARBA00022741"/>
    </source>
</evidence>
<dbReference type="Gene3D" id="3.30.1490.20">
    <property type="entry name" value="ATP-grasp fold, A domain"/>
    <property type="match status" value="1"/>
</dbReference>
<dbReference type="InterPro" id="IPR036897">
    <property type="entry name" value="CarbamoylP_synth_lsu_oligo_sf"/>
</dbReference>
<keyword evidence="11" id="KW-0496">Mitochondrion</keyword>
<comment type="catalytic activity">
    <reaction evidence="18">
        <text>hydrogencarbonate + NH4(+) + 2 ATP = carbamoyl phosphate + 2 ADP + phosphate + 2 H(+)</text>
        <dbReference type="Rhea" id="RHEA:18029"/>
        <dbReference type="ChEBI" id="CHEBI:15378"/>
        <dbReference type="ChEBI" id="CHEBI:17544"/>
        <dbReference type="ChEBI" id="CHEBI:28938"/>
        <dbReference type="ChEBI" id="CHEBI:30616"/>
        <dbReference type="ChEBI" id="CHEBI:43474"/>
        <dbReference type="ChEBI" id="CHEBI:58228"/>
        <dbReference type="ChEBI" id="CHEBI:456216"/>
        <dbReference type="EC" id="6.3.4.16"/>
    </reaction>
</comment>
<dbReference type="PANTHER" id="PTHR11405">
    <property type="entry name" value="CARBAMOYLTRANSFERASE FAMILY MEMBER"/>
    <property type="match status" value="1"/>
</dbReference>
<evidence type="ECO:0000256" key="2">
    <source>
        <dbReference type="ARBA" id="ARBA00004173"/>
    </source>
</evidence>
<dbReference type="GO" id="GO:0004088">
    <property type="term" value="F:carbamoyl-phosphate synthase (glutamine-hydrolyzing) activity"/>
    <property type="evidence" value="ECO:0007669"/>
    <property type="project" value="UniProtKB-EC"/>
</dbReference>
<comment type="cofactor">
    <cofactor evidence="1">
        <name>Zn(2+)</name>
        <dbReference type="ChEBI" id="CHEBI:29105"/>
    </cofactor>
</comment>
<keyword evidence="7" id="KW-0479">Metal-binding</keyword>
<keyword evidence="8" id="KW-0677">Repeat</keyword>
<dbReference type="FunFam" id="3.40.50.1380:FF:000015">
    <property type="entry name" value="Carbamoyl-phosphate synthase arginine-specific large chain"/>
    <property type="match status" value="1"/>
</dbReference>
<dbReference type="PANTHER" id="PTHR11405:SF53">
    <property type="entry name" value="CARBAMOYL-PHOSPHATE SYNTHASE [AMMONIA], MITOCHONDRIAL"/>
    <property type="match status" value="1"/>
</dbReference>
<dbReference type="NCBIfam" id="TIGR01369">
    <property type="entry name" value="CPSaseII_lrg"/>
    <property type="match status" value="1"/>
</dbReference>
<dbReference type="Proteomes" id="UP001342314">
    <property type="component" value="Unassembled WGS sequence"/>
</dbReference>
<evidence type="ECO:0000259" key="22">
    <source>
        <dbReference type="PROSITE" id="PS50975"/>
    </source>
</evidence>
<evidence type="ECO:0000256" key="6">
    <source>
        <dbReference type="ARBA" id="ARBA00022598"/>
    </source>
</evidence>
<evidence type="ECO:0000256" key="15">
    <source>
        <dbReference type="ARBA" id="ARBA00044249"/>
    </source>
</evidence>
<comment type="catalytic activity">
    <reaction evidence="19">
        <text>hydrogencarbonate + L-glutamine + 2 ATP + H2O = carbamoyl phosphate + L-glutamate + 2 ADP + phosphate + 2 H(+)</text>
        <dbReference type="Rhea" id="RHEA:18633"/>
        <dbReference type="ChEBI" id="CHEBI:15377"/>
        <dbReference type="ChEBI" id="CHEBI:15378"/>
        <dbReference type="ChEBI" id="CHEBI:17544"/>
        <dbReference type="ChEBI" id="CHEBI:29985"/>
        <dbReference type="ChEBI" id="CHEBI:30616"/>
        <dbReference type="ChEBI" id="CHEBI:43474"/>
        <dbReference type="ChEBI" id="CHEBI:58228"/>
        <dbReference type="ChEBI" id="CHEBI:58359"/>
        <dbReference type="ChEBI" id="CHEBI:456216"/>
        <dbReference type="EC" id="6.3.5.5"/>
    </reaction>
</comment>
<dbReference type="GO" id="GO:0006526">
    <property type="term" value="P:L-arginine biosynthetic process"/>
    <property type="evidence" value="ECO:0007669"/>
    <property type="project" value="UniProtKB-ARBA"/>
</dbReference>
<name>A0AAV5GMW8_9BASI</name>
<evidence type="ECO:0000256" key="20">
    <source>
        <dbReference type="PROSITE-ProRule" id="PRU00409"/>
    </source>
</evidence>
<dbReference type="SUPFAM" id="SSF52335">
    <property type="entry name" value="Methylglyoxal synthase-like"/>
    <property type="match status" value="1"/>
</dbReference>
<dbReference type="InterPro" id="IPR036914">
    <property type="entry name" value="MGS-like_dom_sf"/>
</dbReference>
<dbReference type="InterPro" id="IPR013815">
    <property type="entry name" value="ATP_grasp_subdomain_1"/>
</dbReference>
<dbReference type="Gene3D" id="3.40.50.20">
    <property type="match status" value="2"/>
</dbReference>
<feature type="domain" description="ATP-grasp" evidence="22">
    <location>
        <begin position="778"/>
        <end position="974"/>
    </location>
</feature>
<dbReference type="FunFam" id="3.30.470.20:FF:000004">
    <property type="entry name" value="Carbamoyl-phosphate synthase (glutamine-hydrolyzing)"/>
    <property type="match status" value="1"/>
</dbReference>
<dbReference type="InterPro" id="IPR005483">
    <property type="entry name" value="CPSase_dom"/>
</dbReference>
<comment type="pathway">
    <text evidence="3">Amino-acid biosynthesis; L-arginine biosynthesis; carbamoyl phosphate from bicarbonate: step 1/1.</text>
</comment>
<evidence type="ECO:0000256" key="12">
    <source>
        <dbReference type="ARBA" id="ARBA00023211"/>
    </source>
</evidence>
<dbReference type="PROSITE" id="PS51855">
    <property type="entry name" value="MGS"/>
    <property type="match status" value="1"/>
</dbReference>
<proteinExistence type="inferred from homology"/>
<dbReference type="SUPFAM" id="SSF56059">
    <property type="entry name" value="Glutathione synthetase ATP-binding domain-like"/>
    <property type="match status" value="2"/>
</dbReference>
<evidence type="ECO:0000256" key="8">
    <source>
        <dbReference type="ARBA" id="ARBA00022737"/>
    </source>
</evidence>
<evidence type="ECO:0000256" key="1">
    <source>
        <dbReference type="ARBA" id="ARBA00001947"/>
    </source>
</evidence>
<gene>
    <name evidence="24" type="ORF">Rhopal_004566-T1</name>
</gene>
<dbReference type="InterPro" id="IPR016185">
    <property type="entry name" value="PreATP-grasp_dom_sf"/>
</dbReference>
<dbReference type="EMBL" id="BQKY01000009">
    <property type="protein sequence ID" value="GJN91543.1"/>
    <property type="molecule type" value="Genomic_DNA"/>
</dbReference>
<dbReference type="Pfam" id="PF25596">
    <property type="entry name" value="CPSase_L_D1"/>
    <property type="match status" value="2"/>
</dbReference>
<keyword evidence="10 20" id="KW-0067">ATP-binding</keyword>
<evidence type="ECO:0000256" key="4">
    <source>
        <dbReference type="ARBA" id="ARBA00009799"/>
    </source>
</evidence>
<evidence type="ECO:0000313" key="25">
    <source>
        <dbReference type="Proteomes" id="UP001342314"/>
    </source>
</evidence>